<accession>A0AAV2M4M2</accession>
<keyword evidence="3" id="KW-1185">Reference proteome</keyword>
<name>A0AAV2M4M2_KNICA</name>
<feature type="compositionally biased region" description="Basic and acidic residues" evidence="1">
    <location>
        <begin position="34"/>
        <end position="55"/>
    </location>
</feature>
<dbReference type="Proteomes" id="UP001497482">
    <property type="component" value="Chromosome 6"/>
</dbReference>
<gene>
    <name evidence="2" type="ORF">KC01_LOCUS35226</name>
</gene>
<proteinExistence type="predicted"/>
<evidence type="ECO:0000256" key="1">
    <source>
        <dbReference type="SAM" id="MobiDB-lite"/>
    </source>
</evidence>
<evidence type="ECO:0000313" key="2">
    <source>
        <dbReference type="EMBL" id="CAL1608264.1"/>
    </source>
</evidence>
<reference evidence="2 3" key="1">
    <citation type="submission" date="2024-04" db="EMBL/GenBank/DDBJ databases">
        <authorList>
            <person name="Waldvogel A.-M."/>
            <person name="Schoenle A."/>
        </authorList>
    </citation>
    <scope>NUCLEOTIDE SEQUENCE [LARGE SCALE GENOMIC DNA]</scope>
</reference>
<organism evidence="2 3">
    <name type="scientific">Knipowitschia caucasica</name>
    <name type="common">Caucasian dwarf goby</name>
    <name type="synonym">Pomatoschistus caucasicus</name>
    <dbReference type="NCBI Taxonomy" id="637954"/>
    <lineage>
        <taxon>Eukaryota</taxon>
        <taxon>Metazoa</taxon>
        <taxon>Chordata</taxon>
        <taxon>Craniata</taxon>
        <taxon>Vertebrata</taxon>
        <taxon>Euteleostomi</taxon>
        <taxon>Actinopterygii</taxon>
        <taxon>Neopterygii</taxon>
        <taxon>Teleostei</taxon>
        <taxon>Neoteleostei</taxon>
        <taxon>Acanthomorphata</taxon>
        <taxon>Gobiaria</taxon>
        <taxon>Gobiiformes</taxon>
        <taxon>Gobioidei</taxon>
        <taxon>Gobiidae</taxon>
        <taxon>Gobiinae</taxon>
        <taxon>Knipowitschia</taxon>
    </lineage>
</organism>
<feature type="region of interest" description="Disordered" evidence="1">
    <location>
        <begin position="34"/>
        <end position="59"/>
    </location>
</feature>
<evidence type="ECO:0000313" key="3">
    <source>
        <dbReference type="Proteomes" id="UP001497482"/>
    </source>
</evidence>
<sequence>MACFMDPRFKAGYVSGDKLHEIKSRVISEIEATFSKEESHDAQQDRMDPPEDKQKTSKRSLGSFFKCALAPRSTTISSHLVDGELNSYLVSPTIDSEDLCFGGMFIRLISRI</sequence>
<dbReference type="AlphaFoldDB" id="A0AAV2M4M2"/>
<dbReference type="EMBL" id="OZ035828">
    <property type="protein sequence ID" value="CAL1608264.1"/>
    <property type="molecule type" value="Genomic_DNA"/>
</dbReference>
<protein>
    <submittedName>
        <fullName evidence="2">Uncharacterized protein</fullName>
    </submittedName>
</protein>